<dbReference type="OrthoDB" id="7375703at2"/>
<evidence type="ECO:0000313" key="2">
    <source>
        <dbReference type="EMBL" id="ROP90607.1"/>
    </source>
</evidence>
<dbReference type="RefSeq" id="WP_123690017.1">
    <property type="nucleotide sequence ID" value="NZ_AP019700.1"/>
</dbReference>
<keyword evidence="3" id="KW-1185">Reference proteome</keyword>
<feature type="chain" id="PRO_5018295262" evidence="1">
    <location>
        <begin position="21"/>
        <end position="188"/>
    </location>
</feature>
<comment type="caution">
    <text evidence="2">The sequence shown here is derived from an EMBL/GenBank/DDBJ whole genome shotgun (WGS) entry which is preliminary data.</text>
</comment>
<keyword evidence="1" id="KW-0732">Signal</keyword>
<dbReference type="EMBL" id="RJKX01000014">
    <property type="protein sequence ID" value="ROP90607.1"/>
    <property type="molecule type" value="Genomic_DNA"/>
</dbReference>
<evidence type="ECO:0000256" key="1">
    <source>
        <dbReference type="SAM" id="SignalP"/>
    </source>
</evidence>
<dbReference type="Pfam" id="PF11454">
    <property type="entry name" value="DUF3016"/>
    <property type="match status" value="1"/>
</dbReference>
<dbReference type="Proteomes" id="UP000278222">
    <property type="component" value="Unassembled WGS sequence"/>
</dbReference>
<dbReference type="AlphaFoldDB" id="A0A3N1LGI7"/>
<sequence length="188" mass="21281">MMVFVRSIAIAAMLATPVLAAFSAIPARADIEVLFADPARFTDAGLHRERGLRATEPTVEGLHEHLSQLGQRHLAPGQSLRIEIRDIDLAGRYEPWRAHTRDVRVLRDITWPRIALRWVLEEDGVLVAEAEETIRDLEYLTRTAGRRSGDLLHYEKAMLDDWFRSRIVERRPVAGDGARGRVQPAGLF</sequence>
<gene>
    <name evidence="2" type="ORF">EDC65_2459</name>
</gene>
<organism evidence="2 3">
    <name type="scientific">Stella humosa</name>
    <dbReference type="NCBI Taxonomy" id="94"/>
    <lineage>
        <taxon>Bacteria</taxon>
        <taxon>Pseudomonadati</taxon>
        <taxon>Pseudomonadota</taxon>
        <taxon>Alphaproteobacteria</taxon>
        <taxon>Rhodospirillales</taxon>
        <taxon>Stellaceae</taxon>
        <taxon>Stella</taxon>
    </lineage>
</organism>
<dbReference type="InterPro" id="IPR021557">
    <property type="entry name" value="DUF3016"/>
</dbReference>
<proteinExistence type="predicted"/>
<protein>
    <submittedName>
        <fullName evidence="2">DUF3016 family protein</fullName>
    </submittedName>
</protein>
<reference evidence="2 3" key="1">
    <citation type="submission" date="2018-11" db="EMBL/GenBank/DDBJ databases">
        <title>Genomic Encyclopedia of Type Strains, Phase IV (KMG-IV): sequencing the most valuable type-strain genomes for metagenomic binning, comparative biology and taxonomic classification.</title>
        <authorList>
            <person name="Goeker M."/>
        </authorList>
    </citation>
    <scope>NUCLEOTIDE SEQUENCE [LARGE SCALE GENOMIC DNA]</scope>
    <source>
        <strain evidence="2 3">DSM 5900</strain>
    </source>
</reference>
<feature type="signal peptide" evidence="1">
    <location>
        <begin position="1"/>
        <end position="20"/>
    </location>
</feature>
<evidence type="ECO:0000313" key="3">
    <source>
        <dbReference type="Proteomes" id="UP000278222"/>
    </source>
</evidence>
<accession>A0A3N1LGI7</accession>
<name>A0A3N1LGI7_9PROT</name>